<gene>
    <name evidence="2" type="ORF">CALVIDRAFT_524987</name>
</gene>
<evidence type="ECO:0000259" key="1">
    <source>
        <dbReference type="Pfam" id="PF14200"/>
    </source>
</evidence>
<dbReference type="Pfam" id="PF14200">
    <property type="entry name" value="RicinB_lectin_2"/>
    <property type="match status" value="1"/>
</dbReference>
<dbReference type="EMBL" id="KV417270">
    <property type="protein sequence ID" value="KZP00068.1"/>
    <property type="molecule type" value="Genomic_DNA"/>
</dbReference>
<accession>A0A167QMC2</accession>
<keyword evidence="3" id="KW-1185">Reference proteome</keyword>
<dbReference type="AlphaFoldDB" id="A0A167QMC2"/>
<sequence length="162" mass="17391">MPAPPIEKLPSLGKAIQVQDGTYTIINVASGTVLKVKDTQYVVGDSRELPLSQQATELWALAYDHDKNGYTFTNGSTTNYLTSDQLYSPLVQGQTEVFQGTDASYFTLHISTQTGAYSIVPKDYESQVVELFQGSGAPGTAVQIVDSDGSTKQLWSFAAAAA</sequence>
<dbReference type="SUPFAM" id="SSF50370">
    <property type="entry name" value="Ricin B-like lectins"/>
    <property type="match status" value="1"/>
</dbReference>
<name>A0A167QMC2_CALVF</name>
<proteinExistence type="predicted"/>
<evidence type="ECO:0000313" key="3">
    <source>
        <dbReference type="Proteomes" id="UP000076738"/>
    </source>
</evidence>
<dbReference type="InterPro" id="IPR000772">
    <property type="entry name" value="Ricin_B_lectin"/>
</dbReference>
<reference evidence="2 3" key="1">
    <citation type="journal article" date="2016" name="Mol. Biol. Evol.">
        <title>Comparative Genomics of Early-Diverging Mushroom-Forming Fungi Provides Insights into the Origins of Lignocellulose Decay Capabilities.</title>
        <authorList>
            <person name="Nagy L.G."/>
            <person name="Riley R."/>
            <person name="Tritt A."/>
            <person name="Adam C."/>
            <person name="Daum C."/>
            <person name="Floudas D."/>
            <person name="Sun H."/>
            <person name="Yadav J.S."/>
            <person name="Pangilinan J."/>
            <person name="Larsson K.H."/>
            <person name="Matsuura K."/>
            <person name="Barry K."/>
            <person name="Labutti K."/>
            <person name="Kuo R."/>
            <person name="Ohm R.A."/>
            <person name="Bhattacharya S.S."/>
            <person name="Shirouzu T."/>
            <person name="Yoshinaga Y."/>
            <person name="Martin F.M."/>
            <person name="Grigoriev I.V."/>
            <person name="Hibbett D.S."/>
        </authorList>
    </citation>
    <scope>NUCLEOTIDE SEQUENCE [LARGE SCALE GENOMIC DNA]</scope>
    <source>
        <strain evidence="2 3">TUFC12733</strain>
    </source>
</reference>
<dbReference type="Proteomes" id="UP000076738">
    <property type="component" value="Unassembled WGS sequence"/>
</dbReference>
<protein>
    <recommendedName>
        <fullName evidence="1">Ricin B lectin domain-containing protein</fullName>
    </recommendedName>
</protein>
<dbReference type="Gene3D" id="2.80.10.50">
    <property type="match status" value="1"/>
</dbReference>
<organism evidence="2 3">
    <name type="scientific">Calocera viscosa (strain TUFC12733)</name>
    <dbReference type="NCBI Taxonomy" id="1330018"/>
    <lineage>
        <taxon>Eukaryota</taxon>
        <taxon>Fungi</taxon>
        <taxon>Dikarya</taxon>
        <taxon>Basidiomycota</taxon>
        <taxon>Agaricomycotina</taxon>
        <taxon>Dacrymycetes</taxon>
        <taxon>Dacrymycetales</taxon>
        <taxon>Dacrymycetaceae</taxon>
        <taxon>Calocera</taxon>
    </lineage>
</organism>
<feature type="domain" description="Ricin B lectin" evidence="1">
    <location>
        <begin position="58"/>
        <end position="144"/>
    </location>
</feature>
<evidence type="ECO:0000313" key="2">
    <source>
        <dbReference type="EMBL" id="KZP00068.1"/>
    </source>
</evidence>
<dbReference type="InterPro" id="IPR035992">
    <property type="entry name" value="Ricin_B-like_lectins"/>
</dbReference>